<proteinExistence type="predicted"/>
<keyword evidence="1" id="KW-1133">Transmembrane helix</keyword>
<accession>A0ABQ8JHV3</accession>
<keyword evidence="3" id="KW-1185">Reference proteome</keyword>
<gene>
    <name evidence="2" type="ORF">DERP_002454</name>
</gene>
<evidence type="ECO:0000256" key="1">
    <source>
        <dbReference type="SAM" id="Phobius"/>
    </source>
</evidence>
<feature type="transmembrane region" description="Helical" evidence="1">
    <location>
        <begin position="7"/>
        <end position="24"/>
    </location>
</feature>
<sequence length="258" mass="30350">MIFWKSINCIIVLLTIITNFQLYLTKSSSNTTQIKCNDYNNLEEFMLKLTGYISETQYQYPTNDNEFSTYCKNVKSGSKSTKEYSQQCLQQNPSGKSILMIMSYSFIQSIKKYCSRRVPKIRNELIEIAKCVNPNRKHLAKCWQIYLNRMNLIFNVEPNNNKFPYLCCITDLFSTCMAEKLRNYGNPICTEKIINQFQQFYGSTMGNVMNFACENFEDQQDRCEKMIEKQQEKLTTGSIKPVNWRTPFPILIEFFQTL</sequence>
<protein>
    <submittedName>
        <fullName evidence="2">Uncharacterized protein</fullName>
    </submittedName>
</protein>
<dbReference type="PANTHER" id="PTHR33964:SF1">
    <property type="entry name" value="RE45066P"/>
    <property type="match status" value="1"/>
</dbReference>
<keyword evidence="1" id="KW-0472">Membrane</keyword>
<dbReference type="EMBL" id="NJHN03000037">
    <property type="protein sequence ID" value="KAH9422159.1"/>
    <property type="molecule type" value="Genomic_DNA"/>
</dbReference>
<organism evidence="2 3">
    <name type="scientific">Dermatophagoides pteronyssinus</name>
    <name type="common">European house dust mite</name>
    <dbReference type="NCBI Taxonomy" id="6956"/>
    <lineage>
        <taxon>Eukaryota</taxon>
        <taxon>Metazoa</taxon>
        <taxon>Ecdysozoa</taxon>
        <taxon>Arthropoda</taxon>
        <taxon>Chelicerata</taxon>
        <taxon>Arachnida</taxon>
        <taxon>Acari</taxon>
        <taxon>Acariformes</taxon>
        <taxon>Sarcoptiformes</taxon>
        <taxon>Astigmata</taxon>
        <taxon>Psoroptidia</taxon>
        <taxon>Analgoidea</taxon>
        <taxon>Pyroglyphidae</taxon>
        <taxon>Dermatophagoidinae</taxon>
        <taxon>Dermatophagoides</taxon>
    </lineage>
</organism>
<evidence type="ECO:0000313" key="3">
    <source>
        <dbReference type="Proteomes" id="UP000887458"/>
    </source>
</evidence>
<name>A0ABQ8JHV3_DERPT</name>
<keyword evidence="1" id="KW-0812">Transmembrane</keyword>
<reference evidence="2 3" key="2">
    <citation type="journal article" date="2022" name="Mol. Biol. Evol.">
        <title>Comparative Genomics Reveals Insights into the Divergent Evolution of Astigmatic Mites and Household Pest Adaptations.</title>
        <authorList>
            <person name="Xiong Q."/>
            <person name="Wan A.T."/>
            <person name="Liu X."/>
            <person name="Fung C.S."/>
            <person name="Xiao X."/>
            <person name="Malainual N."/>
            <person name="Hou J."/>
            <person name="Wang L."/>
            <person name="Wang M."/>
            <person name="Yang K.Y."/>
            <person name="Cui Y."/>
            <person name="Leung E.L."/>
            <person name="Nong W."/>
            <person name="Shin S.K."/>
            <person name="Au S.W."/>
            <person name="Jeong K.Y."/>
            <person name="Chew F.T."/>
            <person name="Hui J.H."/>
            <person name="Leung T.F."/>
            <person name="Tungtrongchitr A."/>
            <person name="Zhong N."/>
            <person name="Liu Z."/>
            <person name="Tsui S.K."/>
        </authorList>
    </citation>
    <scope>NUCLEOTIDE SEQUENCE [LARGE SCALE GENOMIC DNA]</scope>
    <source>
        <strain evidence="2">Derp</strain>
    </source>
</reference>
<dbReference type="PANTHER" id="PTHR33964">
    <property type="entry name" value="RE45066P-RELATED"/>
    <property type="match status" value="1"/>
</dbReference>
<dbReference type="Proteomes" id="UP000887458">
    <property type="component" value="Unassembled WGS sequence"/>
</dbReference>
<comment type="caution">
    <text evidence="2">The sequence shown here is derived from an EMBL/GenBank/DDBJ whole genome shotgun (WGS) entry which is preliminary data.</text>
</comment>
<evidence type="ECO:0000313" key="2">
    <source>
        <dbReference type="EMBL" id="KAH9422159.1"/>
    </source>
</evidence>
<reference evidence="2 3" key="1">
    <citation type="journal article" date="2018" name="J. Allergy Clin. Immunol.">
        <title>High-quality assembly of Dermatophagoides pteronyssinus genome and transcriptome reveals a wide range of novel allergens.</title>
        <authorList>
            <person name="Liu X.Y."/>
            <person name="Yang K.Y."/>
            <person name="Wang M.Q."/>
            <person name="Kwok J.S."/>
            <person name="Zeng X."/>
            <person name="Yang Z."/>
            <person name="Xiao X.J."/>
            <person name="Lau C.P."/>
            <person name="Li Y."/>
            <person name="Huang Z.M."/>
            <person name="Ba J.G."/>
            <person name="Yim A.K."/>
            <person name="Ouyang C.Y."/>
            <person name="Ngai S.M."/>
            <person name="Chan T.F."/>
            <person name="Leung E.L."/>
            <person name="Liu L."/>
            <person name="Liu Z.G."/>
            <person name="Tsui S.K."/>
        </authorList>
    </citation>
    <scope>NUCLEOTIDE SEQUENCE [LARGE SCALE GENOMIC DNA]</scope>
    <source>
        <strain evidence="2">Derp</strain>
    </source>
</reference>